<dbReference type="PROSITE" id="PS51725">
    <property type="entry name" value="ABM"/>
    <property type="match status" value="1"/>
</dbReference>
<dbReference type="SUPFAM" id="SSF54909">
    <property type="entry name" value="Dimeric alpha+beta barrel"/>
    <property type="match status" value="1"/>
</dbReference>
<keyword evidence="2" id="KW-0503">Monooxygenase</keyword>
<dbReference type="AlphaFoldDB" id="A0A7X5TSW3"/>
<evidence type="ECO:0000313" key="3">
    <source>
        <dbReference type="Proteomes" id="UP000541033"/>
    </source>
</evidence>
<dbReference type="InterPro" id="IPR050744">
    <property type="entry name" value="AI-2_Isomerase_LsrG"/>
</dbReference>
<name>A0A7X5TSW3_9MICO</name>
<dbReference type="PANTHER" id="PTHR33336">
    <property type="entry name" value="QUINOL MONOOXYGENASE YGIN-RELATED"/>
    <property type="match status" value="1"/>
</dbReference>
<sequence length="101" mass="11123">MSSPYFQVIAHYTVAAGNTPAVLPLLAQLAAASRTEPANLLYNFFQDAEDPNHIVILERYTDEAGFAAHRESAHFQEIGVGKIIPLLEDRYIESYVGASND</sequence>
<organism evidence="2 3">
    <name type="scientific">Lysinibacter cavernae</name>
    <dbReference type="NCBI Taxonomy" id="1640652"/>
    <lineage>
        <taxon>Bacteria</taxon>
        <taxon>Bacillati</taxon>
        <taxon>Actinomycetota</taxon>
        <taxon>Actinomycetes</taxon>
        <taxon>Micrococcales</taxon>
        <taxon>Microbacteriaceae</taxon>
        <taxon>Lysinibacter</taxon>
    </lineage>
</organism>
<dbReference type="Proteomes" id="UP000541033">
    <property type="component" value="Unassembled WGS sequence"/>
</dbReference>
<evidence type="ECO:0000313" key="2">
    <source>
        <dbReference type="EMBL" id="NIH53961.1"/>
    </source>
</evidence>
<keyword evidence="2" id="KW-0560">Oxidoreductase</keyword>
<gene>
    <name evidence="2" type="ORF">FHX76_001829</name>
</gene>
<keyword evidence="3" id="KW-1185">Reference proteome</keyword>
<dbReference type="InterPro" id="IPR007138">
    <property type="entry name" value="ABM_dom"/>
</dbReference>
<feature type="domain" description="ABM" evidence="1">
    <location>
        <begin position="6"/>
        <end position="96"/>
    </location>
</feature>
<protein>
    <submittedName>
        <fullName evidence="2">Quinol monooxygenase YgiN</fullName>
    </submittedName>
</protein>
<comment type="caution">
    <text evidence="2">The sequence shown here is derived from an EMBL/GenBank/DDBJ whole genome shotgun (WGS) entry which is preliminary data.</text>
</comment>
<dbReference type="GO" id="GO:0005829">
    <property type="term" value="C:cytosol"/>
    <property type="evidence" value="ECO:0007669"/>
    <property type="project" value="TreeGrafter"/>
</dbReference>
<dbReference type="Gene3D" id="3.30.70.100">
    <property type="match status" value="1"/>
</dbReference>
<dbReference type="RefSeq" id="WP_167149992.1">
    <property type="nucleotide sequence ID" value="NZ_JAAMOX010000001.1"/>
</dbReference>
<dbReference type="Pfam" id="PF03992">
    <property type="entry name" value="ABM"/>
    <property type="match status" value="1"/>
</dbReference>
<proteinExistence type="predicted"/>
<dbReference type="PANTHER" id="PTHR33336:SF3">
    <property type="entry name" value="ABM DOMAIN-CONTAINING PROTEIN"/>
    <property type="match status" value="1"/>
</dbReference>
<dbReference type="EMBL" id="JAAMOX010000001">
    <property type="protein sequence ID" value="NIH53961.1"/>
    <property type="molecule type" value="Genomic_DNA"/>
</dbReference>
<dbReference type="GO" id="GO:0004497">
    <property type="term" value="F:monooxygenase activity"/>
    <property type="evidence" value="ECO:0007669"/>
    <property type="project" value="UniProtKB-KW"/>
</dbReference>
<reference evidence="2 3" key="1">
    <citation type="submission" date="2020-02" db="EMBL/GenBank/DDBJ databases">
        <title>Sequencing the genomes of 1000 actinobacteria strains.</title>
        <authorList>
            <person name="Klenk H.-P."/>
        </authorList>
    </citation>
    <scope>NUCLEOTIDE SEQUENCE [LARGE SCALE GENOMIC DNA]</scope>
    <source>
        <strain evidence="2 3">DSM 27960</strain>
    </source>
</reference>
<evidence type="ECO:0000259" key="1">
    <source>
        <dbReference type="PROSITE" id="PS51725"/>
    </source>
</evidence>
<dbReference type="InterPro" id="IPR011008">
    <property type="entry name" value="Dimeric_a/b-barrel"/>
</dbReference>
<accession>A0A7X5TSW3</accession>